<organism evidence="5 6">
    <name type="scientific">Yoonia sediminilitoris</name>
    <dbReference type="NCBI Taxonomy" id="1286148"/>
    <lineage>
        <taxon>Bacteria</taxon>
        <taxon>Pseudomonadati</taxon>
        <taxon>Pseudomonadota</taxon>
        <taxon>Alphaproteobacteria</taxon>
        <taxon>Rhodobacterales</taxon>
        <taxon>Paracoccaceae</taxon>
        <taxon>Yoonia</taxon>
    </lineage>
</organism>
<keyword evidence="6" id="KW-1185">Reference proteome</keyword>
<dbReference type="Pfam" id="PF08125">
    <property type="entry name" value="Mannitol_dh_C"/>
    <property type="match status" value="1"/>
</dbReference>
<dbReference type="Gene3D" id="3.40.50.720">
    <property type="entry name" value="NAD(P)-binding Rossmann-like Domain"/>
    <property type="match status" value="1"/>
</dbReference>
<dbReference type="GO" id="GO:0019594">
    <property type="term" value="P:mannitol metabolic process"/>
    <property type="evidence" value="ECO:0007669"/>
    <property type="project" value="InterPro"/>
</dbReference>
<name>A0A2T6KIU5_9RHOB</name>
<dbReference type="AlphaFoldDB" id="A0A2T6KIU5"/>
<dbReference type="Gene3D" id="1.10.1040.10">
    <property type="entry name" value="N-(1-d-carboxylethyl)-l-norvaline Dehydrogenase, domain 2"/>
    <property type="match status" value="1"/>
</dbReference>
<keyword evidence="2" id="KW-0520">NAD</keyword>
<dbReference type="PROSITE" id="PS00974">
    <property type="entry name" value="MANNITOL_DHGENASE"/>
    <property type="match status" value="1"/>
</dbReference>
<accession>A0A2T6KIU5</accession>
<dbReference type="SUPFAM" id="SSF51735">
    <property type="entry name" value="NAD(P)-binding Rossmann-fold domains"/>
    <property type="match status" value="1"/>
</dbReference>
<sequence>MPDSPRLQRKGPKPRAGIVHLGPGAFFRAFNAVYTDQAMAAAGGDWGIIAVSLRSPTARAQLLPQDGVYTTVTASETAPDSAIIGSIVDVMAAQTDTDRTAIIDAMADPAIKIISLTITEKGYGHDPATGGIDRQHPDIAADLENPNRPASAVGLIVAALQVRQKTGAGPVTLLSCDNLPANGAVLRSVVLDYARAVNSPDLADWIAAHVTFPATMVDRITPATTAADIAQLAETAGYYDPGCVMHEAFRQWVIEDDFACGRPAWDQVGAQLVASVEPFEMMKLRCLNGTHSTLAYLGYLAGFETIADCVADADFAALCERLWADEITPVVPQPDGEDLNSYCAALMNRYRDPAIRHRTWQIAMDGSQKLPQRILGTIADNLAAGRVPAGLCMAVAGWMKYVGGVDENGAAIDVRDPMAGVLKQTSDAASDKVAALLGIEEVFGKALPKHVGFCAAVAQAYDKLDSLGAHGAVRDYLRS</sequence>
<comment type="caution">
    <text evidence="5">The sequence shown here is derived from an EMBL/GenBank/DDBJ whole genome shotgun (WGS) entry which is preliminary data.</text>
</comment>
<gene>
    <name evidence="5" type="ORF">C8N45_104264</name>
</gene>
<dbReference type="InterPro" id="IPR000669">
    <property type="entry name" value="Mannitol_DH"/>
</dbReference>
<dbReference type="Proteomes" id="UP000244523">
    <property type="component" value="Unassembled WGS sequence"/>
</dbReference>
<evidence type="ECO:0000259" key="3">
    <source>
        <dbReference type="Pfam" id="PF01232"/>
    </source>
</evidence>
<proteinExistence type="predicted"/>
<reference evidence="5 6" key="1">
    <citation type="submission" date="2018-04" db="EMBL/GenBank/DDBJ databases">
        <title>Genomic Encyclopedia of Archaeal and Bacterial Type Strains, Phase II (KMG-II): from individual species to whole genera.</title>
        <authorList>
            <person name="Goeker M."/>
        </authorList>
    </citation>
    <scope>NUCLEOTIDE SEQUENCE [LARGE SCALE GENOMIC DNA]</scope>
    <source>
        <strain evidence="5 6">DSM 29955</strain>
    </source>
</reference>
<dbReference type="InterPro" id="IPR023027">
    <property type="entry name" value="Mannitol_DH_CS"/>
</dbReference>
<dbReference type="InterPro" id="IPR013131">
    <property type="entry name" value="Mannitol_DH_N"/>
</dbReference>
<evidence type="ECO:0000256" key="1">
    <source>
        <dbReference type="ARBA" id="ARBA00023002"/>
    </source>
</evidence>
<evidence type="ECO:0000313" key="6">
    <source>
        <dbReference type="Proteomes" id="UP000244523"/>
    </source>
</evidence>
<evidence type="ECO:0000259" key="4">
    <source>
        <dbReference type="Pfam" id="PF08125"/>
    </source>
</evidence>
<dbReference type="PRINTS" id="PR00084">
    <property type="entry name" value="MTLDHDRGNASE"/>
</dbReference>
<dbReference type="InterPro" id="IPR013118">
    <property type="entry name" value="Mannitol_DH_C"/>
</dbReference>
<dbReference type="InterPro" id="IPR036291">
    <property type="entry name" value="NAD(P)-bd_dom_sf"/>
</dbReference>
<feature type="domain" description="Mannitol dehydrogenase C-terminal" evidence="4">
    <location>
        <begin position="276"/>
        <end position="464"/>
    </location>
</feature>
<dbReference type="RefSeq" id="WP_108386309.1">
    <property type="nucleotide sequence ID" value="NZ_QBUD01000004.1"/>
</dbReference>
<dbReference type="InterPro" id="IPR050988">
    <property type="entry name" value="Mannitol_DH/Oxidoreductase"/>
</dbReference>
<dbReference type="GO" id="GO:0016616">
    <property type="term" value="F:oxidoreductase activity, acting on the CH-OH group of donors, NAD or NADP as acceptor"/>
    <property type="evidence" value="ECO:0007669"/>
    <property type="project" value="TreeGrafter"/>
</dbReference>
<dbReference type="InterPro" id="IPR013328">
    <property type="entry name" value="6PGD_dom2"/>
</dbReference>
<dbReference type="EMBL" id="QBUD01000004">
    <property type="protein sequence ID" value="PUB15644.1"/>
    <property type="molecule type" value="Genomic_DNA"/>
</dbReference>
<evidence type="ECO:0000256" key="2">
    <source>
        <dbReference type="ARBA" id="ARBA00023027"/>
    </source>
</evidence>
<dbReference type="PANTHER" id="PTHR43362:SF1">
    <property type="entry name" value="MANNITOL DEHYDROGENASE 2-RELATED"/>
    <property type="match status" value="1"/>
</dbReference>
<dbReference type="PANTHER" id="PTHR43362">
    <property type="entry name" value="MANNITOL DEHYDROGENASE DSF1-RELATED"/>
    <property type="match status" value="1"/>
</dbReference>
<protein>
    <submittedName>
        <fullName evidence="5">Fructuronate reductase</fullName>
    </submittedName>
</protein>
<dbReference type="SUPFAM" id="SSF48179">
    <property type="entry name" value="6-phosphogluconate dehydrogenase C-terminal domain-like"/>
    <property type="match status" value="1"/>
</dbReference>
<feature type="domain" description="Mannitol dehydrogenase N-terminal" evidence="3">
    <location>
        <begin position="17"/>
        <end position="266"/>
    </location>
</feature>
<dbReference type="OrthoDB" id="271711at2"/>
<dbReference type="Pfam" id="PF01232">
    <property type="entry name" value="Mannitol_dh"/>
    <property type="match status" value="1"/>
</dbReference>
<evidence type="ECO:0000313" key="5">
    <source>
        <dbReference type="EMBL" id="PUB15644.1"/>
    </source>
</evidence>
<dbReference type="InterPro" id="IPR008927">
    <property type="entry name" value="6-PGluconate_DH-like_C_sf"/>
</dbReference>
<keyword evidence="1" id="KW-0560">Oxidoreductase</keyword>